<dbReference type="Pfam" id="PF00126">
    <property type="entry name" value="HTH_1"/>
    <property type="match status" value="1"/>
</dbReference>
<keyword evidence="3" id="KW-0238">DNA-binding</keyword>
<dbReference type="SUPFAM" id="SSF46785">
    <property type="entry name" value="Winged helix' DNA-binding domain"/>
    <property type="match status" value="1"/>
</dbReference>
<dbReference type="STRING" id="1440762.Y882_00690"/>
<dbReference type="Gene3D" id="1.10.10.10">
    <property type="entry name" value="Winged helix-like DNA-binding domain superfamily/Winged helix DNA-binding domain"/>
    <property type="match status" value="1"/>
</dbReference>
<evidence type="ECO:0000256" key="2">
    <source>
        <dbReference type="ARBA" id="ARBA00023015"/>
    </source>
</evidence>
<dbReference type="Gene3D" id="3.40.190.290">
    <property type="match status" value="1"/>
</dbReference>
<feature type="domain" description="HTH lysR-type" evidence="5">
    <location>
        <begin position="5"/>
        <end position="62"/>
    </location>
</feature>
<dbReference type="PROSITE" id="PS50931">
    <property type="entry name" value="HTH_LYSR"/>
    <property type="match status" value="1"/>
</dbReference>
<dbReference type="InterPro" id="IPR036390">
    <property type="entry name" value="WH_DNA-bd_sf"/>
</dbReference>
<evidence type="ECO:0000256" key="3">
    <source>
        <dbReference type="ARBA" id="ARBA00023125"/>
    </source>
</evidence>
<dbReference type="InterPro" id="IPR036388">
    <property type="entry name" value="WH-like_DNA-bd_sf"/>
</dbReference>
<name>A0A0G9H9V4_9GAMM</name>
<gene>
    <name evidence="6" type="ORF">Y882_00690</name>
</gene>
<dbReference type="OrthoDB" id="9810065at2"/>
<evidence type="ECO:0000256" key="4">
    <source>
        <dbReference type="ARBA" id="ARBA00023163"/>
    </source>
</evidence>
<dbReference type="EMBL" id="JPLA01000001">
    <property type="protein sequence ID" value="KLD66216.1"/>
    <property type="molecule type" value="Genomic_DNA"/>
</dbReference>
<dbReference type="PRINTS" id="PR00039">
    <property type="entry name" value="HTHLYSR"/>
</dbReference>
<dbReference type="Proteomes" id="UP000035481">
    <property type="component" value="Unassembled WGS sequence"/>
</dbReference>
<dbReference type="SUPFAM" id="SSF53850">
    <property type="entry name" value="Periplasmic binding protein-like II"/>
    <property type="match status" value="1"/>
</dbReference>
<sequence length="302" mass="32752">MTPSERLKGLEAFVFTADSGSFTAAAERLNLTNSAVGKSVARLEARLGVRLFERSTRTLSLTDAGAAYYRTCARVLTDLAEAESILAAQRVEPIGHLRLDLPAAFGRMKVLPLLLPFFAQHPNLRPHLSFTDRFVDIVDEGIDVAVRIGGANIWPDALGHQYLGAERLSLCASPAYIQRHGSPQSAAELHQHDAVVYGRADGSTIPWLIAQDAGPPEQWTVEATMALGSGEAVVSAVKAGCGIAQLATWLVRDELQEGTLVKLLPQLEVQGLPLNLVWPRSRQLQPKVDAILKLLTAKLRID</sequence>
<dbReference type="PATRIC" id="fig|1440762.4.peg.135"/>
<dbReference type="AlphaFoldDB" id="A0A0G9H9V4"/>
<dbReference type="GO" id="GO:0003700">
    <property type="term" value="F:DNA-binding transcription factor activity"/>
    <property type="evidence" value="ECO:0007669"/>
    <property type="project" value="InterPro"/>
</dbReference>
<evidence type="ECO:0000259" key="5">
    <source>
        <dbReference type="PROSITE" id="PS50931"/>
    </source>
</evidence>
<protein>
    <submittedName>
        <fullName evidence="6">LysR family transcriptional regulator</fullName>
    </submittedName>
</protein>
<dbReference type="InterPro" id="IPR005119">
    <property type="entry name" value="LysR_subst-bd"/>
</dbReference>
<keyword evidence="2" id="KW-0805">Transcription regulation</keyword>
<dbReference type="FunFam" id="1.10.10.10:FF:000001">
    <property type="entry name" value="LysR family transcriptional regulator"/>
    <property type="match status" value="1"/>
</dbReference>
<organism evidence="6 7">
    <name type="scientific">Dyella japonica DSM 16301</name>
    <dbReference type="NCBI Taxonomy" id="1440762"/>
    <lineage>
        <taxon>Bacteria</taxon>
        <taxon>Pseudomonadati</taxon>
        <taxon>Pseudomonadota</taxon>
        <taxon>Gammaproteobacteria</taxon>
        <taxon>Lysobacterales</taxon>
        <taxon>Rhodanobacteraceae</taxon>
        <taxon>Dyella</taxon>
    </lineage>
</organism>
<dbReference type="GO" id="GO:0006351">
    <property type="term" value="P:DNA-templated transcription"/>
    <property type="evidence" value="ECO:0007669"/>
    <property type="project" value="TreeGrafter"/>
</dbReference>
<reference evidence="6 7" key="1">
    <citation type="journal article" date="2015" name="Antonie Van Leeuwenhoek">
        <title>A phylogenomic and molecular marker based taxonomic framework for the order Xanthomonadales: proposal to transfer the families Algiphilaceae and Solimonadaceae to the order Nevskiales ord. nov. and to create a new family within the order Xanthomonadales, the family Rhodanobacteraceae fam. nov., containing the genus Rhodanobacter and its closest relatives.</title>
        <authorList>
            <person name="Naushad S."/>
            <person name="Adeolu M."/>
            <person name="Wong S."/>
            <person name="Sohail M."/>
            <person name="Schellhorn H.E."/>
            <person name="Gupta R.S."/>
        </authorList>
    </citation>
    <scope>NUCLEOTIDE SEQUENCE [LARGE SCALE GENOMIC DNA]</scope>
    <source>
        <strain evidence="6 7">DSM 16301</strain>
    </source>
</reference>
<dbReference type="GO" id="GO:0043565">
    <property type="term" value="F:sequence-specific DNA binding"/>
    <property type="evidence" value="ECO:0007669"/>
    <property type="project" value="TreeGrafter"/>
</dbReference>
<dbReference type="Pfam" id="PF03466">
    <property type="entry name" value="LysR_substrate"/>
    <property type="match status" value="1"/>
</dbReference>
<keyword evidence="4" id="KW-0804">Transcription</keyword>
<dbReference type="RefSeq" id="WP_046969917.1">
    <property type="nucleotide sequence ID" value="NZ_JPLA01000001.1"/>
</dbReference>
<comment type="similarity">
    <text evidence="1">Belongs to the LysR transcriptional regulatory family.</text>
</comment>
<proteinExistence type="inferred from homology"/>
<evidence type="ECO:0000256" key="1">
    <source>
        <dbReference type="ARBA" id="ARBA00009437"/>
    </source>
</evidence>
<dbReference type="PANTHER" id="PTHR30537">
    <property type="entry name" value="HTH-TYPE TRANSCRIPTIONAL REGULATOR"/>
    <property type="match status" value="1"/>
</dbReference>
<dbReference type="PANTHER" id="PTHR30537:SF5">
    <property type="entry name" value="HTH-TYPE TRANSCRIPTIONAL ACTIVATOR TTDR-RELATED"/>
    <property type="match status" value="1"/>
</dbReference>
<dbReference type="InterPro" id="IPR000847">
    <property type="entry name" value="LysR_HTH_N"/>
</dbReference>
<comment type="caution">
    <text evidence="6">The sequence shown here is derived from an EMBL/GenBank/DDBJ whole genome shotgun (WGS) entry which is preliminary data.</text>
</comment>
<evidence type="ECO:0000313" key="7">
    <source>
        <dbReference type="Proteomes" id="UP000035481"/>
    </source>
</evidence>
<dbReference type="CDD" id="cd08475">
    <property type="entry name" value="PBP2_CrgA_like_6"/>
    <property type="match status" value="1"/>
</dbReference>
<dbReference type="InterPro" id="IPR058163">
    <property type="entry name" value="LysR-type_TF_proteobact-type"/>
</dbReference>
<accession>A0A0G9H9V4</accession>
<evidence type="ECO:0000313" key="6">
    <source>
        <dbReference type="EMBL" id="KLD66216.1"/>
    </source>
</evidence>